<feature type="domain" description="ABC transporter" evidence="10">
    <location>
        <begin position="127"/>
        <end position="361"/>
    </location>
</feature>
<keyword evidence="3 9" id="KW-0812">Transmembrane</keyword>
<reference evidence="12 13" key="1">
    <citation type="journal article" date="2016" name="Nat. Commun.">
        <title>Thousands of microbial genomes shed light on interconnected biogeochemical processes in an aquifer system.</title>
        <authorList>
            <person name="Anantharaman K."/>
            <person name="Brown C.T."/>
            <person name="Hug L.A."/>
            <person name="Sharon I."/>
            <person name="Castelle C.J."/>
            <person name="Probst A.J."/>
            <person name="Thomas B.C."/>
            <person name="Singh A."/>
            <person name="Wilkins M.J."/>
            <person name="Karaoz U."/>
            <person name="Brodie E.L."/>
            <person name="Williams K.H."/>
            <person name="Hubbard S.S."/>
            <person name="Banfield J.F."/>
        </authorList>
    </citation>
    <scope>NUCLEOTIDE SEQUENCE [LARGE SCALE GENOMIC DNA]</scope>
</reference>
<dbReference type="FunFam" id="3.40.50.300:FF:000287">
    <property type="entry name" value="Multidrug ABC transporter ATP-binding protein"/>
    <property type="match status" value="1"/>
</dbReference>
<protein>
    <recommendedName>
        <fullName evidence="14">ABC transporter domain-containing protein</fullName>
    </recommendedName>
</protein>
<dbReference type="PANTHER" id="PTHR24221:SF654">
    <property type="entry name" value="ATP-BINDING CASSETTE SUB-FAMILY B MEMBER 6"/>
    <property type="match status" value="1"/>
</dbReference>
<evidence type="ECO:0000256" key="7">
    <source>
        <dbReference type="ARBA" id="ARBA00023136"/>
    </source>
</evidence>
<feature type="transmembrane region" description="Helical" evidence="9">
    <location>
        <begin position="33"/>
        <end position="58"/>
    </location>
</feature>
<comment type="caution">
    <text evidence="12">The sequence shown here is derived from an EMBL/GenBank/DDBJ whole genome shotgun (WGS) entry which is preliminary data.</text>
</comment>
<keyword evidence="2" id="KW-0813">Transport</keyword>
<evidence type="ECO:0000256" key="9">
    <source>
        <dbReference type="SAM" id="Phobius"/>
    </source>
</evidence>
<dbReference type="Gene3D" id="3.40.50.300">
    <property type="entry name" value="P-loop containing nucleotide triphosphate hydrolases"/>
    <property type="match status" value="1"/>
</dbReference>
<evidence type="ECO:0000313" key="12">
    <source>
        <dbReference type="EMBL" id="OGG67279.1"/>
    </source>
</evidence>
<accession>A0A1F6E0T0</accession>
<evidence type="ECO:0000259" key="11">
    <source>
        <dbReference type="PROSITE" id="PS50929"/>
    </source>
</evidence>
<dbReference type="InterPro" id="IPR027417">
    <property type="entry name" value="P-loop_NTPase"/>
</dbReference>
<dbReference type="PROSITE" id="PS50929">
    <property type="entry name" value="ABC_TM1F"/>
    <property type="match status" value="1"/>
</dbReference>
<dbReference type="InterPro" id="IPR003593">
    <property type="entry name" value="AAA+_ATPase"/>
</dbReference>
<dbReference type="SUPFAM" id="SSF90123">
    <property type="entry name" value="ABC transporter transmembrane region"/>
    <property type="match status" value="1"/>
</dbReference>
<proteinExistence type="predicted"/>
<keyword evidence="6 9" id="KW-1133">Transmembrane helix</keyword>
<dbReference type="GO" id="GO:0140359">
    <property type="term" value="F:ABC-type transporter activity"/>
    <property type="evidence" value="ECO:0007669"/>
    <property type="project" value="InterPro"/>
</dbReference>
<evidence type="ECO:0000256" key="2">
    <source>
        <dbReference type="ARBA" id="ARBA00022448"/>
    </source>
</evidence>
<dbReference type="InterPro" id="IPR036640">
    <property type="entry name" value="ABC1_TM_sf"/>
</dbReference>
<dbReference type="Pfam" id="PF00005">
    <property type="entry name" value="ABC_tran"/>
    <property type="match status" value="1"/>
</dbReference>
<dbReference type="InterPro" id="IPR011527">
    <property type="entry name" value="ABC1_TM_dom"/>
</dbReference>
<evidence type="ECO:0000256" key="1">
    <source>
        <dbReference type="ARBA" id="ARBA00004651"/>
    </source>
</evidence>
<feature type="region of interest" description="Disordered" evidence="8">
    <location>
        <begin position="370"/>
        <end position="400"/>
    </location>
</feature>
<dbReference type="GO" id="GO:0005524">
    <property type="term" value="F:ATP binding"/>
    <property type="evidence" value="ECO:0007669"/>
    <property type="project" value="UniProtKB-KW"/>
</dbReference>
<dbReference type="SUPFAM" id="SSF52540">
    <property type="entry name" value="P-loop containing nucleoside triphosphate hydrolases"/>
    <property type="match status" value="1"/>
</dbReference>
<dbReference type="SMART" id="SM00382">
    <property type="entry name" value="AAA"/>
    <property type="match status" value="1"/>
</dbReference>
<evidence type="ECO:0000256" key="8">
    <source>
        <dbReference type="SAM" id="MobiDB-lite"/>
    </source>
</evidence>
<dbReference type="GO" id="GO:0005886">
    <property type="term" value="C:plasma membrane"/>
    <property type="evidence" value="ECO:0007669"/>
    <property type="project" value="UniProtKB-SubCell"/>
</dbReference>
<evidence type="ECO:0000256" key="6">
    <source>
        <dbReference type="ARBA" id="ARBA00022989"/>
    </source>
</evidence>
<dbReference type="Gene3D" id="1.20.1560.10">
    <property type="entry name" value="ABC transporter type 1, transmembrane domain"/>
    <property type="match status" value="1"/>
</dbReference>
<keyword evidence="4" id="KW-0547">Nucleotide-binding</keyword>
<evidence type="ECO:0000256" key="5">
    <source>
        <dbReference type="ARBA" id="ARBA00022840"/>
    </source>
</evidence>
<comment type="subcellular location">
    <subcellularLocation>
        <location evidence="1">Cell membrane</location>
        <topology evidence="1">Multi-pass membrane protein</topology>
    </subcellularLocation>
</comment>
<dbReference type="STRING" id="1798500.A3C21_00530"/>
<name>A0A1F6E0T0_9BACT</name>
<dbReference type="AlphaFoldDB" id="A0A1F6E0T0"/>
<evidence type="ECO:0000256" key="3">
    <source>
        <dbReference type="ARBA" id="ARBA00022692"/>
    </source>
</evidence>
<dbReference type="EMBL" id="MFLN01000019">
    <property type="protein sequence ID" value="OGG67279.1"/>
    <property type="molecule type" value="Genomic_DNA"/>
</dbReference>
<evidence type="ECO:0000259" key="10">
    <source>
        <dbReference type="PROSITE" id="PS50893"/>
    </source>
</evidence>
<keyword evidence="5" id="KW-0067">ATP-binding</keyword>
<dbReference type="InterPro" id="IPR039421">
    <property type="entry name" value="Type_1_exporter"/>
</dbReference>
<dbReference type="PROSITE" id="PS00211">
    <property type="entry name" value="ABC_TRANSPORTER_1"/>
    <property type="match status" value="1"/>
</dbReference>
<dbReference type="GO" id="GO:0016887">
    <property type="term" value="F:ATP hydrolysis activity"/>
    <property type="evidence" value="ECO:0007669"/>
    <property type="project" value="InterPro"/>
</dbReference>
<keyword evidence="7 9" id="KW-0472">Membrane</keyword>
<sequence>MLFSGKRFEHGLFNAVVEVWRKATLRSWIADNAIWSGIGLFMIAIEIGLLWGATVFWGRGLLEIGDFVLIQAYLLTTFDRLLSINRELRRFFDAFADSSEMAHILGEPHRVPDAPNARPLAVREGAIRFSRVNFSFGAAEPVLEDFDLAVRGGERIALVGSSGAGKSTITKLLLRMFDIKEGAIAIDGQSIADVTQDSLRAAISFVPQEPILFHRTLMENIRYGRRKATDEEVIEAAKKAHCHEFISRLPLGYGTYVGERGIKLSGGERQRVAIARAILKNAPILVLDEATSSLDSRSEALIQDALEALMRGKTAVVIAHRLSTIQKADRIVVMDKGRVVAEGTHQELLERAGLYRELWSIQAGGFADEPVAEAGAEEIEGQKDEGIEDEKEPPTRAQAK</sequence>
<evidence type="ECO:0000313" key="13">
    <source>
        <dbReference type="Proteomes" id="UP000178572"/>
    </source>
</evidence>
<dbReference type="PROSITE" id="PS50893">
    <property type="entry name" value="ABC_TRANSPORTER_2"/>
    <property type="match status" value="1"/>
</dbReference>
<gene>
    <name evidence="12" type="ORF">A3C21_00530</name>
</gene>
<dbReference type="GO" id="GO:0034040">
    <property type="term" value="F:ATPase-coupled lipid transmembrane transporter activity"/>
    <property type="evidence" value="ECO:0007669"/>
    <property type="project" value="TreeGrafter"/>
</dbReference>
<evidence type="ECO:0008006" key="14">
    <source>
        <dbReference type="Google" id="ProtNLM"/>
    </source>
</evidence>
<dbReference type="Proteomes" id="UP000178572">
    <property type="component" value="Unassembled WGS sequence"/>
</dbReference>
<dbReference type="PANTHER" id="PTHR24221">
    <property type="entry name" value="ATP-BINDING CASSETTE SUB-FAMILY B"/>
    <property type="match status" value="1"/>
</dbReference>
<evidence type="ECO:0000256" key="4">
    <source>
        <dbReference type="ARBA" id="ARBA00022741"/>
    </source>
</evidence>
<organism evidence="12 13">
    <name type="scientific">Candidatus Kaiserbacteria bacterium RIFCSPHIGHO2_02_FULL_59_21</name>
    <dbReference type="NCBI Taxonomy" id="1798500"/>
    <lineage>
        <taxon>Bacteria</taxon>
        <taxon>Candidatus Kaiseribacteriota</taxon>
    </lineage>
</organism>
<dbReference type="InterPro" id="IPR017871">
    <property type="entry name" value="ABC_transporter-like_CS"/>
</dbReference>
<dbReference type="InterPro" id="IPR003439">
    <property type="entry name" value="ABC_transporter-like_ATP-bd"/>
</dbReference>
<feature type="domain" description="ABC transmembrane type-1" evidence="11">
    <location>
        <begin position="1"/>
        <end position="84"/>
    </location>
</feature>